<evidence type="ECO:0000313" key="2">
    <source>
        <dbReference type="Proteomes" id="UP001331515"/>
    </source>
</evidence>
<name>A0AAN8DUP7_CHAGU</name>
<dbReference type="EMBL" id="JAURVH010001518">
    <property type="protein sequence ID" value="KAK5928679.1"/>
    <property type="molecule type" value="Genomic_DNA"/>
</dbReference>
<dbReference type="Proteomes" id="UP001331515">
    <property type="component" value="Unassembled WGS sequence"/>
</dbReference>
<accession>A0AAN8DUP7</accession>
<sequence>MLCAANTSSSRDSWRQSFSQETCSVLLTRPPPETAGDRACVPSSLVHLRKCSQSENSLVNSLRVAWLTSTCLSETGMRLLAGPLTLAHFMWLHRSSFCIGDLQLAQGFELERNHKQLAASP</sequence>
<organism evidence="1 2">
    <name type="scientific">Champsocephalus gunnari</name>
    <name type="common">Mackerel icefish</name>
    <dbReference type="NCBI Taxonomy" id="52237"/>
    <lineage>
        <taxon>Eukaryota</taxon>
        <taxon>Metazoa</taxon>
        <taxon>Chordata</taxon>
        <taxon>Craniata</taxon>
        <taxon>Vertebrata</taxon>
        <taxon>Euteleostomi</taxon>
        <taxon>Actinopterygii</taxon>
        <taxon>Neopterygii</taxon>
        <taxon>Teleostei</taxon>
        <taxon>Neoteleostei</taxon>
        <taxon>Acanthomorphata</taxon>
        <taxon>Eupercaria</taxon>
        <taxon>Perciformes</taxon>
        <taxon>Notothenioidei</taxon>
        <taxon>Channichthyidae</taxon>
        <taxon>Champsocephalus</taxon>
    </lineage>
</organism>
<reference evidence="1 2" key="1">
    <citation type="journal article" date="2023" name="Mol. Biol. Evol.">
        <title>Genomics of Secondarily Temperate Adaptation in the Only Non-Antarctic Icefish.</title>
        <authorList>
            <person name="Rivera-Colon A.G."/>
            <person name="Rayamajhi N."/>
            <person name="Minhas B.F."/>
            <person name="Madrigal G."/>
            <person name="Bilyk K.T."/>
            <person name="Yoon V."/>
            <person name="Hune M."/>
            <person name="Gregory S."/>
            <person name="Cheng C.H.C."/>
            <person name="Catchen J.M."/>
        </authorList>
    </citation>
    <scope>NUCLEOTIDE SEQUENCE [LARGE SCALE GENOMIC DNA]</scope>
    <source>
        <tissue evidence="1">White muscle</tissue>
    </source>
</reference>
<evidence type="ECO:0000313" key="1">
    <source>
        <dbReference type="EMBL" id="KAK5928679.1"/>
    </source>
</evidence>
<gene>
    <name evidence="1" type="ORF">CgunFtcFv8_013726</name>
</gene>
<keyword evidence="2" id="KW-1185">Reference proteome</keyword>
<comment type="caution">
    <text evidence="1">The sequence shown here is derived from an EMBL/GenBank/DDBJ whole genome shotgun (WGS) entry which is preliminary data.</text>
</comment>
<proteinExistence type="predicted"/>
<dbReference type="AlphaFoldDB" id="A0AAN8DUP7"/>
<protein>
    <submittedName>
        <fullName evidence="1">Uncharacterized protein</fullName>
    </submittedName>
</protein>